<dbReference type="SUPFAM" id="SSF47323">
    <property type="entry name" value="Anticodon-binding domain of a subclass of class I aminoacyl-tRNA synthetases"/>
    <property type="match status" value="1"/>
</dbReference>
<evidence type="ECO:0000259" key="9">
    <source>
        <dbReference type="Pfam" id="PF08264"/>
    </source>
</evidence>
<keyword evidence="4" id="KW-0547">Nucleotide-binding</keyword>
<dbReference type="EMBL" id="CADCTU010000540">
    <property type="protein sequence ID" value="CAA9328865.1"/>
    <property type="molecule type" value="Genomic_DNA"/>
</dbReference>
<dbReference type="Pfam" id="PF08264">
    <property type="entry name" value="Anticodon_1"/>
    <property type="match status" value="1"/>
</dbReference>
<accession>A0A6J4LCB9</accession>
<evidence type="ECO:0000256" key="1">
    <source>
        <dbReference type="ARBA" id="ARBA00005594"/>
    </source>
</evidence>
<comment type="catalytic activity">
    <reaction evidence="8">
        <text>tRNA(Leu) + L-leucine + ATP = L-leucyl-tRNA(Leu) + AMP + diphosphate</text>
        <dbReference type="Rhea" id="RHEA:11688"/>
        <dbReference type="Rhea" id="RHEA-COMP:9613"/>
        <dbReference type="Rhea" id="RHEA-COMP:9622"/>
        <dbReference type="ChEBI" id="CHEBI:30616"/>
        <dbReference type="ChEBI" id="CHEBI:33019"/>
        <dbReference type="ChEBI" id="CHEBI:57427"/>
        <dbReference type="ChEBI" id="CHEBI:78442"/>
        <dbReference type="ChEBI" id="CHEBI:78494"/>
        <dbReference type="ChEBI" id="CHEBI:456215"/>
        <dbReference type="EC" id="6.1.1.4"/>
    </reaction>
</comment>
<evidence type="ECO:0000256" key="7">
    <source>
        <dbReference type="ARBA" id="ARBA00023146"/>
    </source>
</evidence>
<name>A0A6J4LCB9_9BACT</name>
<evidence type="ECO:0000313" key="10">
    <source>
        <dbReference type="EMBL" id="CAA9328865.1"/>
    </source>
</evidence>
<evidence type="ECO:0000256" key="8">
    <source>
        <dbReference type="ARBA" id="ARBA00047469"/>
    </source>
</evidence>
<evidence type="ECO:0000256" key="6">
    <source>
        <dbReference type="ARBA" id="ARBA00022917"/>
    </source>
</evidence>
<proteinExistence type="inferred from homology"/>
<dbReference type="Gene3D" id="1.10.730.10">
    <property type="entry name" value="Isoleucyl-tRNA Synthetase, Domain 1"/>
    <property type="match status" value="1"/>
</dbReference>
<keyword evidence="5" id="KW-0067">ATP-binding</keyword>
<dbReference type="CDD" id="cd07958">
    <property type="entry name" value="Anticodon_Ia_Leu_BEm"/>
    <property type="match status" value="1"/>
</dbReference>
<dbReference type="AlphaFoldDB" id="A0A6J4LCB9"/>
<evidence type="ECO:0000256" key="3">
    <source>
        <dbReference type="ARBA" id="ARBA00022598"/>
    </source>
</evidence>
<reference evidence="10" key="1">
    <citation type="submission" date="2020-02" db="EMBL/GenBank/DDBJ databases">
        <authorList>
            <person name="Meier V. D."/>
        </authorList>
    </citation>
    <scope>NUCLEOTIDE SEQUENCE</scope>
    <source>
        <strain evidence="10">AVDCRST_MAG11</strain>
    </source>
</reference>
<keyword evidence="7 10" id="KW-0030">Aminoacyl-tRNA synthetase</keyword>
<feature type="domain" description="Methionyl/Valyl/Leucyl/Isoleucyl-tRNA synthetase anticodon-binding" evidence="9">
    <location>
        <begin position="53"/>
        <end position="117"/>
    </location>
</feature>
<dbReference type="GO" id="GO:0005524">
    <property type="term" value="F:ATP binding"/>
    <property type="evidence" value="ECO:0007669"/>
    <property type="project" value="UniProtKB-KW"/>
</dbReference>
<gene>
    <name evidence="10" type="ORF">AVDCRST_MAG11-2381</name>
</gene>
<protein>
    <recommendedName>
        <fullName evidence="2">leucine--tRNA ligase</fullName>
        <ecNumber evidence="2">6.1.1.4</ecNumber>
    </recommendedName>
</protein>
<dbReference type="InterPro" id="IPR009080">
    <property type="entry name" value="tRNAsynth_Ia_anticodon-bd"/>
</dbReference>
<dbReference type="PANTHER" id="PTHR43740">
    <property type="entry name" value="LEUCYL-TRNA SYNTHETASE"/>
    <property type="match status" value="1"/>
</dbReference>
<dbReference type="PANTHER" id="PTHR43740:SF2">
    <property type="entry name" value="LEUCINE--TRNA LIGASE, MITOCHONDRIAL"/>
    <property type="match status" value="1"/>
</dbReference>
<dbReference type="GO" id="GO:0004823">
    <property type="term" value="F:leucine-tRNA ligase activity"/>
    <property type="evidence" value="ECO:0007669"/>
    <property type="project" value="UniProtKB-EC"/>
</dbReference>
<comment type="similarity">
    <text evidence="1">Belongs to the class-I aminoacyl-tRNA synthetase family.</text>
</comment>
<feature type="non-terminal residue" evidence="10">
    <location>
        <position position="1"/>
    </location>
</feature>
<evidence type="ECO:0000256" key="2">
    <source>
        <dbReference type="ARBA" id="ARBA00013164"/>
    </source>
</evidence>
<dbReference type="FunFam" id="1.10.730.10:FF:000002">
    <property type="entry name" value="Leucine--tRNA ligase"/>
    <property type="match status" value="1"/>
</dbReference>
<evidence type="ECO:0000256" key="5">
    <source>
        <dbReference type="ARBA" id="ARBA00022840"/>
    </source>
</evidence>
<dbReference type="InterPro" id="IPR013155">
    <property type="entry name" value="M/V/L/I-tRNA-synth_anticd-bd"/>
</dbReference>
<keyword evidence="6" id="KW-0648">Protein biosynthesis</keyword>
<evidence type="ECO:0000256" key="4">
    <source>
        <dbReference type="ARBA" id="ARBA00022741"/>
    </source>
</evidence>
<dbReference type="EC" id="6.1.1.4" evidence="2"/>
<dbReference type="GO" id="GO:0006429">
    <property type="term" value="P:leucyl-tRNA aminoacylation"/>
    <property type="evidence" value="ECO:0007669"/>
    <property type="project" value="InterPro"/>
</dbReference>
<dbReference type="InterPro" id="IPR002302">
    <property type="entry name" value="Leu-tRNA-ligase"/>
</dbReference>
<sequence length="154" mass="16599">DPAVLRKLHQTIKKVTEDIPRLSYNTAVAAMMEYMNVLRAGERVPHADEVRPLVQLVAPFAPHVAEELWERMGGAGSVFDAGWPAFDPALTVADVVKLAVQVNGKLRGTVELAPDATEADAVAAALAMPEIAKWVTGTPRKVVFVPGRLLNLVV</sequence>
<organism evidence="10">
    <name type="scientific">uncultured Gemmatimonadaceae bacterium</name>
    <dbReference type="NCBI Taxonomy" id="246130"/>
    <lineage>
        <taxon>Bacteria</taxon>
        <taxon>Pseudomonadati</taxon>
        <taxon>Gemmatimonadota</taxon>
        <taxon>Gemmatimonadia</taxon>
        <taxon>Gemmatimonadales</taxon>
        <taxon>Gemmatimonadaceae</taxon>
        <taxon>environmental samples</taxon>
    </lineage>
</organism>
<keyword evidence="3 10" id="KW-0436">Ligase</keyword>